<keyword evidence="4 5" id="KW-0238">DNA-binding</keyword>
<evidence type="ECO:0000259" key="6">
    <source>
        <dbReference type="PROSITE" id="PS50950"/>
    </source>
</evidence>
<evidence type="ECO:0000256" key="2">
    <source>
        <dbReference type="ARBA" id="ARBA00022771"/>
    </source>
</evidence>
<evidence type="ECO:0000313" key="8">
    <source>
        <dbReference type="Proteomes" id="UP001321473"/>
    </source>
</evidence>
<dbReference type="SMART" id="SM00980">
    <property type="entry name" value="THAP"/>
    <property type="match status" value="1"/>
</dbReference>
<keyword evidence="8" id="KW-1185">Reference proteome</keyword>
<dbReference type="PROSITE" id="PS50950">
    <property type="entry name" value="ZF_THAP"/>
    <property type="match status" value="1"/>
</dbReference>
<feature type="domain" description="THAP-type" evidence="6">
    <location>
        <begin position="8"/>
        <end position="99"/>
    </location>
</feature>
<proteinExistence type="predicted"/>
<dbReference type="PANTHER" id="PTHR46600:SF11">
    <property type="entry name" value="THAP DOMAIN-CONTAINING PROTEIN 10"/>
    <property type="match status" value="1"/>
</dbReference>
<evidence type="ECO:0000256" key="4">
    <source>
        <dbReference type="ARBA" id="ARBA00023125"/>
    </source>
</evidence>
<keyword evidence="3" id="KW-0862">Zinc</keyword>
<dbReference type="Proteomes" id="UP001321473">
    <property type="component" value="Unassembled WGS sequence"/>
</dbReference>
<gene>
    <name evidence="7" type="ORF">V5799_016801</name>
</gene>
<dbReference type="AlphaFoldDB" id="A0AAQ4F598"/>
<dbReference type="InterPro" id="IPR006612">
    <property type="entry name" value="THAP_Znf"/>
</dbReference>
<protein>
    <recommendedName>
        <fullName evidence="6">THAP-type domain-containing protein</fullName>
    </recommendedName>
</protein>
<reference evidence="7 8" key="1">
    <citation type="journal article" date="2023" name="Arcadia Sci">
        <title>De novo assembly of a long-read Amblyomma americanum tick genome.</title>
        <authorList>
            <person name="Chou S."/>
            <person name="Poskanzer K.E."/>
            <person name="Rollins M."/>
            <person name="Thuy-Boun P.S."/>
        </authorList>
    </citation>
    <scope>NUCLEOTIDE SEQUENCE [LARGE SCALE GENOMIC DNA]</scope>
    <source>
        <strain evidence="7">F_SG_1</strain>
        <tissue evidence="7">Salivary glands</tissue>
    </source>
</reference>
<evidence type="ECO:0000256" key="3">
    <source>
        <dbReference type="ARBA" id="ARBA00022833"/>
    </source>
</evidence>
<keyword evidence="1" id="KW-0479">Metal-binding</keyword>
<dbReference type="Pfam" id="PF05485">
    <property type="entry name" value="THAP"/>
    <property type="match status" value="1"/>
</dbReference>
<keyword evidence="2 5" id="KW-0863">Zinc-finger</keyword>
<organism evidence="7 8">
    <name type="scientific">Amblyomma americanum</name>
    <name type="common">Lone star tick</name>
    <dbReference type="NCBI Taxonomy" id="6943"/>
    <lineage>
        <taxon>Eukaryota</taxon>
        <taxon>Metazoa</taxon>
        <taxon>Ecdysozoa</taxon>
        <taxon>Arthropoda</taxon>
        <taxon>Chelicerata</taxon>
        <taxon>Arachnida</taxon>
        <taxon>Acari</taxon>
        <taxon>Parasitiformes</taxon>
        <taxon>Ixodida</taxon>
        <taxon>Ixodoidea</taxon>
        <taxon>Ixodidae</taxon>
        <taxon>Amblyomminae</taxon>
        <taxon>Amblyomma</taxon>
    </lineage>
</organism>
<comment type="caution">
    <text evidence="7">The sequence shown here is derived from an EMBL/GenBank/DDBJ whole genome shotgun (WGS) entry which is preliminary data.</text>
</comment>
<dbReference type="GO" id="GO:0008270">
    <property type="term" value="F:zinc ion binding"/>
    <property type="evidence" value="ECO:0007669"/>
    <property type="project" value="UniProtKB-KW"/>
</dbReference>
<dbReference type="GO" id="GO:0043565">
    <property type="term" value="F:sequence-specific DNA binding"/>
    <property type="evidence" value="ECO:0007669"/>
    <property type="project" value="InterPro"/>
</dbReference>
<evidence type="ECO:0000256" key="5">
    <source>
        <dbReference type="PROSITE-ProRule" id="PRU00309"/>
    </source>
</evidence>
<evidence type="ECO:0000256" key="1">
    <source>
        <dbReference type="ARBA" id="ARBA00022723"/>
    </source>
</evidence>
<evidence type="ECO:0000313" key="7">
    <source>
        <dbReference type="EMBL" id="KAK8781858.1"/>
    </source>
</evidence>
<dbReference type="PANTHER" id="PTHR46600">
    <property type="entry name" value="THAP DOMAIN-CONTAINING"/>
    <property type="match status" value="1"/>
</dbReference>
<dbReference type="InterPro" id="IPR026516">
    <property type="entry name" value="THAP1/10"/>
</dbReference>
<accession>A0AAQ4F598</accession>
<sequence length="270" mass="29872">MAEAALRLPKGGETFCCVVDCHNSNVNTKGRVPPVRFYRFPGKYFECKRRKNWIAAIRRVNPDGTPWFPTADSRICSMHFVGNRKSNMTDHPAFVPTIFPPVCNNKAPDPEKVQRWQKCTIQAASSTLDSAGDQHLPQTTAEPALTVLPLDTPSGAELTKEQEQQTNGNDSSVGAKLAGTYTCRFLSHPAVHQSSIKKAQKRRTIYSSKACQTRCSTVGKLSFLLSMTNGAEASTQVTHVQQADQVTVTNEKLLEDLHRVPWSPYLAGVR</sequence>
<dbReference type="SUPFAM" id="SSF57716">
    <property type="entry name" value="Glucocorticoid receptor-like (DNA-binding domain)"/>
    <property type="match status" value="1"/>
</dbReference>
<name>A0AAQ4F598_AMBAM</name>
<dbReference type="EMBL" id="JARKHS020007255">
    <property type="protein sequence ID" value="KAK8781858.1"/>
    <property type="molecule type" value="Genomic_DNA"/>
</dbReference>